<dbReference type="RefSeq" id="WP_127340788.1">
    <property type="nucleotide sequence ID" value="NZ_QWDM01000024.1"/>
</dbReference>
<dbReference type="SUPFAM" id="SSF55681">
    <property type="entry name" value="Class II aaRS and biotin synthetases"/>
    <property type="match status" value="1"/>
</dbReference>
<dbReference type="EMBL" id="QWDM01000024">
    <property type="protein sequence ID" value="RUT67904.1"/>
    <property type="molecule type" value="Genomic_DNA"/>
</dbReference>
<dbReference type="OrthoDB" id="1449374at2"/>
<dbReference type="InterPro" id="IPR045864">
    <property type="entry name" value="aa-tRNA-synth_II/BPL/LPL"/>
</dbReference>
<keyword evidence="4" id="KW-0648">Protein biosynthesis</keyword>
<keyword evidence="8" id="KW-1185">Reference proteome</keyword>
<dbReference type="AlphaFoldDB" id="A0A434A0K4"/>
<dbReference type="GO" id="GO:0000049">
    <property type="term" value="F:tRNA binding"/>
    <property type="evidence" value="ECO:0007669"/>
    <property type="project" value="InterPro"/>
</dbReference>
<dbReference type="Proteomes" id="UP000288102">
    <property type="component" value="Unassembled WGS sequence"/>
</dbReference>
<comment type="caution">
    <text evidence="7">The sequence shown here is derived from an EMBL/GenBank/DDBJ whole genome shotgun (WGS) entry which is preliminary data.</text>
</comment>
<evidence type="ECO:0000256" key="3">
    <source>
        <dbReference type="ARBA" id="ARBA00022840"/>
    </source>
</evidence>
<reference evidence="8" key="1">
    <citation type="journal article" date="2019" name="Syst. Appl. Microbiol.">
        <title>Flavobacterium circumlabens sp. nov. and Flavobacterium cupreum sp. nov., two psychrotrophic species isolated from Antarctic environmental samples.</title>
        <authorList>
            <person name="Kralova S."/>
            <person name="Busse H.-J."/>
            <person name="Svec P."/>
            <person name="Maslanova I."/>
            <person name="Stankova E."/>
            <person name="Bartak M."/>
            <person name="Sedlacek I."/>
        </authorList>
    </citation>
    <scope>NUCLEOTIDE SEQUENCE [LARGE SCALE GENOMIC DNA]</scope>
    <source>
        <strain evidence="8">CCM 8825</strain>
    </source>
</reference>
<name>A0A434A0K4_9FLAO</name>
<evidence type="ECO:0000256" key="2">
    <source>
        <dbReference type="ARBA" id="ARBA00022741"/>
    </source>
</evidence>
<dbReference type="Gene3D" id="3.30.930.10">
    <property type="entry name" value="Bira Bifunctional Protein, Domain 2"/>
    <property type="match status" value="1"/>
</dbReference>
<proteinExistence type="predicted"/>
<keyword evidence="2" id="KW-0547">Nucleotide-binding</keyword>
<accession>A0A434A0K4</accession>
<dbReference type="GO" id="GO:0004812">
    <property type="term" value="F:aminoacyl-tRNA ligase activity"/>
    <property type="evidence" value="ECO:0007669"/>
    <property type="project" value="UniProtKB-KW"/>
</dbReference>
<protein>
    <recommendedName>
        <fullName evidence="6">Phenylalanyl-tRNA synthetase domain-containing protein</fullName>
    </recommendedName>
</protein>
<sequence length="134" mass="15389">MWIKGHLLHTHTSGHQNNLMKQDHTKFLVTGNVYRKDTIDVPHYPIFQQMAGVKLLPEGADALADLQKTLEILMLYLFLDTEDRSIDDYFPQPSIQAEIKQNDDWIEVLGATVGPAILKNCKITRNLLGIWIEY</sequence>
<evidence type="ECO:0000313" key="8">
    <source>
        <dbReference type="Proteomes" id="UP000288102"/>
    </source>
</evidence>
<keyword evidence="3" id="KW-0067">ATP-binding</keyword>
<dbReference type="Pfam" id="PF01409">
    <property type="entry name" value="tRNA-synt_2d"/>
    <property type="match status" value="1"/>
</dbReference>
<dbReference type="GO" id="GO:0043039">
    <property type="term" value="P:tRNA aminoacylation"/>
    <property type="evidence" value="ECO:0007669"/>
    <property type="project" value="InterPro"/>
</dbReference>
<dbReference type="GO" id="GO:0006412">
    <property type="term" value="P:translation"/>
    <property type="evidence" value="ECO:0007669"/>
    <property type="project" value="UniProtKB-KW"/>
</dbReference>
<organism evidence="7 8">
    <name type="scientific">Flavobacterium cupreum</name>
    <dbReference type="NCBI Taxonomy" id="2133766"/>
    <lineage>
        <taxon>Bacteria</taxon>
        <taxon>Pseudomonadati</taxon>
        <taxon>Bacteroidota</taxon>
        <taxon>Flavobacteriia</taxon>
        <taxon>Flavobacteriales</taxon>
        <taxon>Flavobacteriaceae</taxon>
        <taxon>Flavobacterium</taxon>
    </lineage>
</organism>
<evidence type="ECO:0000313" key="7">
    <source>
        <dbReference type="EMBL" id="RUT67904.1"/>
    </source>
</evidence>
<gene>
    <name evidence="7" type="ORF">D0817_23850</name>
</gene>
<keyword evidence="5" id="KW-0030">Aminoacyl-tRNA synthetase</keyword>
<evidence type="ECO:0000259" key="6">
    <source>
        <dbReference type="Pfam" id="PF01409"/>
    </source>
</evidence>
<keyword evidence="1" id="KW-0436">Ligase</keyword>
<evidence type="ECO:0000256" key="1">
    <source>
        <dbReference type="ARBA" id="ARBA00022598"/>
    </source>
</evidence>
<evidence type="ECO:0000256" key="4">
    <source>
        <dbReference type="ARBA" id="ARBA00022917"/>
    </source>
</evidence>
<dbReference type="InterPro" id="IPR002319">
    <property type="entry name" value="Phenylalanyl-tRNA_Synthase"/>
</dbReference>
<evidence type="ECO:0000256" key="5">
    <source>
        <dbReference type="ARBA" id="ARBA00023146"/>
    </source>
</evidence>
<dbReference type="GO" id="GO:0005524">
    <property type="term" value="F:ATP binding"/>
    <property type="evidence" value="ECO:0007669"/>
    <property type="project" value="UniProtKB-KW"/>
</dbReference>
<feature type="domain" description="Phenylalanyl-tRNA synthetase" evidence="6">
    <location>
        <begin position="5"/>
        <end position="125"/>
    </location>
</feature>